<dbReference type="PANTHER" id="PTHR13109">
    <property type="entry name" value="NEUROCHONDRIN"/>
    <property type="match status" value="1"/>
</dbReference>
<gene>
    <name evidence="1" type="ORF">IFM89_039338</name>
</gene>
<dbReference type="Proteomes" id="UP000631114">
    <property type="component" value="Unassembled WGS sequence"/>
</dbReference>
<evidence type="ECO:0000313" key="1">
    <source>
        <dbReference type="EMBL" id="KAF9603984.1"/>
    </source>
</evidence>
<protein>
    <submittedName>
        <fullName evidence="1">Uncharacterized protein</fullName>
    </submittedName>
</protein>
<dbReference type="OrthoDB" id="8962942at2759"/>
<organism evidence="1 2">
    <name type="scientific">Coptis chinensis</name>
    <dbReference type="NCBI Taxonomy" id="261450"/>
    <lineage>
        <taxon>Eukaryota</taxon>
        <taxon>Viridiplantae</taxon>
        <taxon>Streptophyta</taxon>
        <taxon>Embryophyta</taxon>
        <taxon>Tracheophyta</taxon>
        <taxon>Spermatophyta</taxon>
        <taxon>Magnoliopsida</taxon>
        <taxon>Ranunculales</taxon>
        <taxon>Ranunculaceae</taxon>
        <taxon>Coptidoideae</taxon>
        <taxon>Coptis</taxon>
    </lineage>
</organism>
<evidence type="ECO:0000313" key="2">
    <source>
        <dbReference type="Proteomes" id="UP000631114"/>
    </source>
</evidence>
<name>A0A835LUN8_9MAGN</name>
<sequence>MAERGEEFENSILRIPNFRSKKQDGKKQERDQMLVEKSGIVITLYGNKYDVETQKLPSQSVMKYLVHFGQYSISVTISQNSEDLKSWIDSIGDQPEVTPIGIGVNLVGGNNKKTIVVVLSHKNRVLISPISDGVIPNVISNFLNNSNSNSCFPKLHLISCLCKGLNSLVNNVHNLENYIGKAEGSYSVWKVLEAVSNQVIKVEGASFEGLDSANFEWLNSTNVLDYSVAVFGLRTRNQDVEECGAEYWSNVRVLLMKINSYVLNVLANNMPTLPDASTEKFQALVLVESSISILGEKWLIDQRKLPGGEDPLPADRCLLLVLESSRVEVAVLLNEIAYLKYEASSESSADIRLKQQNLAIAFSLIEKIIKLISNVAGDEDFITDPSFIMMASSICTLIFDSTSEEALLSHPDFKPSTLNSLARLIAKSLRTSGQDQMSDDAKTEGDLHQIITAGYTRWADRFPRIKEAARDKNQWLQDLILTVDLLGNHT</sequence>
<comment type="caution">
    <text evidence="1">The sequence shown here is derived from an EMBL/GenBank/DDBJ whole genome shotgun (WGS) entry which is preliminary data.</text>
</comment>
<proteinExistence type="predicted"/>
<accession>A0A835LUN8</accession>
<reference evidence="1 2" key="1">
    <citation type="submission" date="2020-10" db="EMBL/GenBank/DDBJ databases">
        <title>The Coptis chinensis genome and diversification of protoberbering-type alkaloids.</title>
        <authorList>
            <person name="Wang B."/>
            <person name="Shu S."/>
            <person name="Song C."/>
            <person name="Liu Y."/>
        </authorList>
    </citation>
    <scope>NUCLEOTIDE SEQUENCE [LARGE SCALE GENOMIC DNA]</scope>
    <source>
        <strain evidence="1">HL-2020</strain>
        <tissue evidence="1">Leaf</tissue>
    </source>
</reference>
<dbReference type="Pfam" id="PF05536">
    <property type="entry name" value="Neurochondrin"/>
    <property type="match status" value="1"/>
</dbReference>
<dbReference type="EMBL" id="JADFTS010000006">
    <property type="protein sequence ID" value="KAF9603984.1"/>
    <property type="molecule type" value="Genomic_DNA"/>
</dbReference>
<dbReference type="AlphaFoldDB" id="A0A835LUN8"/>
<dbReference type="PANTHER" id="PTHR13109:SF7">
    <property type="entry name" value="NEUROCHONDRIN"/>
    <property type="match status" value="1"/>
</dbReference>
<dbReference type="InterPro" id="IPR008709">
    <property type="entry name" value="Neurochondrin"/>
</dbReference>
<keyword evidence="2" id="KW-1185">Reference proteome</keyword>